<evidence type="ECO:0008006" key="4">
    <source>
        <dbReference type="Google" id="ProtNLM"/>
    </source>
</evidence>
<sequence length="173" mass="20192">MKKNFLWILVLFFLGCEGAKFTLAPTKPQESYVQATRKTELVYDNKTQMVLVATHLNAYDEQKYPKEEGEIFLVDVYEGINAKKASVKKGFLENEYALRLANGDTPLEFKPVKKEELEPIMQENATRWGEYYLVRFPMQNKRDRDRLILILSHPQYGENLMSFGFKAKLDAIR</sequence>
<evidence type="ECO:0000313" key="2">
    <source>
        <dbReference type="EMBL" id="PZT48728.1"/>
    </source>
</evidence>
<name>A0A2W6MZE8_9HELI</name>
<feature type="signal peptide" evidence="1">
    <location>
        <begin position="1"/>
        <end position="19"/>
    </location>
</feature>
<accession>A0A2W6MZE8</accession>
<dbReference type="PROSITE" id="PS51257">
    <property type="entry name" value="PROKAR_LIPOPROTEIN"/>
    <property type="match status" value="1"/>
</dbReference>
<feature type="chain" id="PRO_5015940978" description="Lipoprotein" evidence="1">
    <location>
        <begin position="20"/>
        <end position="173"/>
    </location>
</feature>
<dbReference type="RefSeq" id="WP_111229248.1">
    <property type="nucleotide sequence ID" value="NZ_NBIU01000004.1"/>
</dbReference>
<reference evidence="2 3" key="1">
    <citation type="submission" date="2017-03" db="EMBL/GenBank/DDBJ databases">
        <title>Genomic and clinical evidence uncovers the enterohepatic species Helicobacter valdiviensis as a potential human intestinal pathogen.</title>
        <authorList>
            <person name="Fresia P."/>
            <person name="Jara R."/>
            <person name="Sierra R."/>
            <person name="Ferres I."/>
            <person name="Greif G."/>
            <person name="Iraola G."/>
            <person name="Collado L."/>
        </authorList>
    </citation>
    <scope>NUCLEOTIDE SEQUENCE [LARGE SCALE GENOMIC DNA]</scope>
    <source>
        <strain evidence="2 3">WBE14</strain>
    </source>
</reference>
<keyword evidence="3" id="KW-1185">Reference proteome</keyword>
<gene>
    <name evidence="2" type="ORF">B6S12_02480</name>
</gene>
<dbReference type="OrthoDB" id="5373271at2"/>
<proteinExistence type="predicted"/>
<evidence type="ECO:0000256" key="1">
    <source>
        <dbReference type="SAM" id="SignalP"/>
    </source>
</evidence>
<organism evidence="2 3">
    <name type="scientific">Helicobacter valdiviensis</name>
    <dbReference type="NCBI Taxonomy" id="1458358"/>
    <lineage>
        <taxon>Bacteria</taxon>
        <taxon>Pseudomonadati</taxon>
        <taxon>Campylobacterota</taxon>
        <taxon>Epsilonproteobacteria</taxon>
        <taxon>Campylobacterales</taxon>
        <taxon>Helicobacteraceae</taxon>
        <taxon>Helicobacter</taxon>
    </lineage>
</organism>
<dbReference type="Proteomes" id="UP000249746">
    <property type="component" value="Unassembled WGS sequence"/>
</dbReference>
<comment type="caution">
    <text evidence="2">The sequence shown here is derived from an EMBL/GenBank/DDBJ whole genome shotgun (WGS) entry which is preliminary data.</text>
</comment>
<protein>
    <recommendedName>
        <fullName evidence="4">Lipoprotein</fullName>
    </recommendedName>
</protein>
<dbReference type="AlphaFoldDB" id="A0A2W6MZE8"/>
<keyword evidence="1" id="KW-0732">Signal</keyword>
<dbReference type="EMBL" id="NBIU01000004">
    <property type="protein sequence ID" value="PZT48728.1"/>
    <property type="molecule type" value="Genomic_DNA"/>
</dbReference>
<evidence type="ECO:0000313" key="3">
    <source>
        <dbReference type="Proteomes" id="UP000249746"/>
    </source>
</evidence>